<evidence type="ECO:0000256" key="2">
    <source>
        <dbReference type="ARBA" id="ARBA00005653"/>
    </source>
</evidence>
<dbReference type="GO" id="GO:1990246">
    <property type="term" value="C:uniplex complex"/>
    <property type="evidence" value="ECO:0007669"/>
    <property type="project" value="TreeGrafter"/>
</dbReference>
<keyword evidence="5" id="KW-0107">Calcium channel</keyword>
<comment type="caution">
    <text evidence="21">The sequence shown here is derived from an EMBL/GenBank/DDBJ whole genome shotgun (WGS) entry which is preliminary data.</text>
</comment>
<evidence type="ECO:0000256" key="18">
    <source>
        <dbReference type="SAM" id="MobiDB-lite"/>
    </source>
</evidence>
<keyword evidence="9 19" id="KW-1133">Transmembrane helix</keyword>
<evidence type="ECO:0000256" key="8">
    <source>
        <dbReference type="ARBA" id="ARBA00022837"/>
    </source>
</evidence>
<evidence type="ECO:0000256" key="10">
    <source>
        <dbReference type="ARBA" id="ARBA00023065"/>
    </source>
</evidence>
<evidence type="ECO:0000256" key="5">
    <source>
        <dbReference type="ARBA" id="ARBA00022673"/>
    </source>
</evidence>
<comment type="subcellular location">
    <subcellularLocation>
        <location evidence="1">Mitochondrion inner membrane</location>
        <topology evidence="1">Multi-pass membrane protein</topology>
    </subcellularLocation>
</comment>
<evidence type="ECO:0000256" key="15">
    <source>
        <dbReference type="ARBA" id="ARBA00044966"/>
    </source>
</evidence>
<keyword evidence="11" id="KW-0496">Mitochondrion</keyword>
<keyword evidence="22" id="KW-1185">Reference proteome</keyword>
<evidence type="ECO:0000256" key="3">
    <source>
        <dbReference type="ARBA" id="ARBA00022448"/>
    </source>
</evidence>
<evidence type="ECO:0000256" key="17">
    <source>
        <dbReference type="ARBA" id="ARBA00045938"/>
    </source>
</evidence>
<accession>A0A9P6C8X6</accession>
<evidence type="ECO:0000256" key="6">
    <source>
        <dbReference type="ARBA" id="ARBA00022692"/>
    </source>
</evidence>
<feature type="region of interest" description="Disordered" evidence="18">
    <location>
        <begin position="383"/>
        <end position="406"/>
    </location>
</feature>
<keyword evidence="7" id="KW-0999">Mitochondrion inner membrane</keyword>
<dbReference type="PANTHER" id="PTHR13462:SF10">
    <property type="entry name" value="CALCIUM UNIPORTER PROTEIN, MITOCHONDRIAL"/>
    <property type="match status" value="1"/>
</dbReference>
<evidence type="ECO:0000313" key="22">
    <source>
        <dbReference type="Proteomes" id="UP000807353"/>
    </source>
</evidence>
<reference evidence="21" key="1">
    <citation type="submission" date="2020-11" db="EMBL/GenBank/DDBJ databases">
        <authorList>
            <consortium name="DOE Joint Genome Institute"/>
            <person name="Ahrendt S."/>
            <person name="Riley R."/>
            <person name="Andreopoulos W."/>
            <person name="Labutti K."/>
            <person name="Pangilinan J."/>
            <person name="Ruiz-Duenas F.J."/>
            <person name="Barrasa J.M."/>
            <person name="Sanchez-Garcia M."/>
            <person name="Camarero S."/>
            <person name="Miyauchi S."/>
            <person name="Serrano A."/>
            <person name="Linde D."/>
            <person name="Babiker R."/>
            <person name="Drula E."/>
            <person name="Ayuso-Fernandez I."/>
            <person name="Pacheco R."/>
            <person name="Padilla G."/>
            <person name="Ferreira P."/>
            <person name="Barriuso J."/>
            <person name="Kellner H."/>
            <person name="Castanera R."/>
            <person name="Alfaro M."/>
            <person name="Ramirez L."/>
            <person name="Pisabarro A.G."/>
            <person name="Kuo A."/>
            <person name="Tritt A."/>
            <person name="Lipzen A."/>
            <person name="He G."/>
            <person name="Yan M."/>
            <person name="Ng V."/>
            <person name="Cullen D."/>
            <person name="Martin F."/>
            <person name="Rosso M.-N."/>
            <person name="Henrissat B."/>
            <person name="Hibbett D."/>
            <person name="Martinez A.T."/>
            <person name="Grigoriev I.V."/>
        </authorList>
    </citation>
    <scope>NUCLEOTIDE SEQUENCE</scope>
    <source>
        <strain evidence="21">CBS 247.69</strain>
    </source>
</reference>
<comment type="similarity">
    <text evidence="2">Belongs to the MCU (TC 1.A.77) family.</text>
</comment>
<dbReference type="Proteomes" id="UP000807353">
    <property type="component" value="Unassembled WGS sequence"/>
</dbReference>
<gene>
    <name evidence="21" type="ORF">BDZ94DRAFT_1177026</name>
</gene>
<evidence type="ECO:0000313" key="21">
    <source>
        <dbReference type="EMBL" id="KAF9456726.1"/>
    </source>
</evidence>
<evidence type="ECO:0000256" key="9">
    <source>
        <dbReference type="ARBA" id="ARBA00022989"/>
    </source>
</evidence>
<evidence type="ECO:0000256" key="11">
    <source>
        <dbReference type="ARBA" id="ARBA00023128"/>
    </source>
</evidence>
<dbReference type="Pfam" id="PF04678">
    <property type="entry name" value="MCU"/>
    <property type="match status" value="1"/>
</dbReference>
<dbReference type="GO" id="GO:0036444">
    <property type="term" value="P:calcium import into the mitochondrion"/>
    <property type="evidence" value="ECO:0007669"/>
    <property type="project" value="UniProtKB-ARBA"/>
</dbReference>
<evidence type="ECO:0000256" key="7">
    <source>
        <dbReference type="ARBA" id="ARBA00022792"/>
    </source>
</evidence>
<keyword evidence="8" id="KW-0106">Calcium</keyword>
<organism evidence="21 22">
    <name type="scientific">Collybia nuda</name>
    <dbReference type="NCBI Taxonomy" id="64659"/>
    <lineage>
        <taxon>Eukaryota</taxon>
        <taxon>Fungi</taxon>
        <taxon>Dikarya</taxon>
        <taxon>Basidiomycota</taxon>
        <taxon>Agaricomycotina</taxon>
        <taxon>Agaricomycetes</taxon>
        <taxon>Agaricomycetidae</taxon>
        <taxon>Agaricales</taxon>
        <taxon>Tricholomatineae</taxon>
        <taxon>Clitocybaceae</taxon>
        <taxon>Collybia</taxon>
    </lineage>
</organism>
<feature type="domain" description="Calcium uniporter protein C-terminal" evidence="20">
    <location>
        <begin position="239"/>
        <end position="362"/>
    </location>
</feature>
<evidence type="ECO:0000256" key="4">
    <source>
        <dbReference type="ARBA" id="ARBA00022568"/>
    </source>
</evidence>
<keyword evidence="13" id="KW-0407">Ion channel</keyword>
<keyword evidence="4" id="KW-0109">Calcium transport</keyword>
<evidence type="ECO:0000256" key="16">
    <source>
        <dbReference type="ARBA" id="ARBA00044981"/>
    </source>
</evidence>
<keyword evidence="3" id="KW-0813">Transport</keyword>
<feature type="transmembrane region" description="Helical" evidence="19">
    <location>
        <begin position="309"/>
        <end position="327"/>
    </location>
</feature>
<evidence type="ECO:0000256" key="14">
    <source>
        <dbReference type="ARBA" id="ARBA00036634"/>
    </source>
</evidence>
<name>A0A9P6C8X6_9AGAR</name>
<sequence>MSFWSAITLQSAFSSRFRASLCLHDNWTRPFPRAPRYRHYNSNTAVAENINVGHSGFLAEASPGAKWRGEETLNGGLENGVDDFDDVREGKGKLSPTSSHLFKLILPLGRPLPAANGRSEASSKDYKSKLPPPTVILLHPSQPLSHVGRLILASLAPATPSISFRSTSPRGQVFQWSDSTDVGDFIRDAARAAKFSISISYESTSRHQPINVSNKHDKTGENQGGAMADTIIDVDVPTFADRTRFLRRRLVDIERKLQSMEGLKRECDKEAHRGAKRMALGGFGMLVAYWGGVARLTFWDYGWDVMEPITYLSGLSTVICGYLWFLYQGREVSYSSVLDRSISARRDTLYKSRGLDIERWVDLKSDAKGLRKEIARIAEDYDEKQQMEETRSDEGVEEKQTKNNRN</sequence>
<dbReference type="OrthoDB" id="278338at2759"/>
<dbReference type="GO" id="GO:0015292">
    <property type="term" value="F:uniporter activity"/>
    <property type="evidence" value="ECO:0007669"/>
    <property type="project" value="TreeGrafter"/>
</dbReference>
<evidence type="ECO:0000259" key="20">
    <source>
        <dbReference type="Pfam" id="PF04678"/>
    </source>
</evidence>
<comment type="subunit">
    <text evidence="15">Homotetramer, assembles in a dimer or dimers configuration with two interfaces.</text>
</comment>
<dbReference type="EMBL" id="MU150405">
    <property type="protein sequence ID" value="KAF9456726.1"/>
    <property type="molecule type" value="Genomic_DNA"/>
</dbReference>
<protein>
    <recommendedName>
        <fullName evidence="16">Calcium uniporter protein, mitochondrial</fullName>
    </recommendedName>
</protein>
<evidence type="ECO:0000256" key="1">
    <source>
        <dbReference type="ARBA" id="ARBA00004448"/>
    </source>
</evidence>
<evidence type="ECO:0000256" key="19">
    <source>
        <dbReference type="SAM" id="Phobius"/>
    </source>
</evidence>
<comment type="catalytic activity">
    <reaction evidence="14">
        <text>Ca(2+)(in) = Ca(2+)(out)</text>
        <dbReference type="Rhea" id="RHEA:29671"/>
        <dbReference type="ChEBI" id="CHEBI:29108"/>
    </reaction>
</comment>
<dbReference type="GO" id="GO:0051560">
    <property type="term" value="P:mitochondrial calcium ion homeostasis"/>
    <property type="evidence" value="ECO:0007669"/>
    <property type="project" value="InterPro"/>
</dbReference>
<proteinExistence type="inferred from homology"/>
<evidence type="ECO:0000256" key="13">
    <source>
        <dbReference type="ARBA" id="ARBA00023303"/>
    </source>
</evidence>
<keyword evidence="10" id="KW-0406">Ion transport</keyword>
<dbReference type="PANTHER" id="PTHR13462">
    <property type="entry name" value="CALCIUM UNIPORTER PROTEIN, MITOCHONDRIAL"/>
    <property type="match status" value="1"/>
</dbReference>
<keyword evidence="12 19" id="KW-0472">Membrane</keyword>
<comment type="function">
    <text evidence="17">Highly selective calcium channel localized to the inner mitochondrial membrane, which mediates calcium uptake into the mitochondrial matrix. Mitochondrial calcium homeostasis plays key roles in cellular physiology and regulates ATP production, cytoplasmic calcium signals and activation of cell death pathways. Sufficient to operate as a pore-forming channel without the need of calcium-sensor or auxiliary subunit.</text>
</comment>
<feature type="transmembrane region" description="Helical" evidence="19">
    <location>
        <begin position="278"/>
        <end position="297"/>
    </location>
</feature>
<keyword evidence="6 19" id="KW-0812">Transmembrane</keyword>
<dbReference type="GO" id="GO:0005262">
    <property type="term" value="F:calcium channel activity"/>
    <property type="evidence" value="ECO:0007669"/>
    <property type="project" value="UniProtKB-KW"/>
</dbReference>
<dbReference type="InterPro" id="IPR006769">
    <property type="entry name" value="MCU_C"/>
</dbReference>
<evidence type="ECO:0000256" key="12">
    <source>
        <dbReference type="ARBA" id="ARBA00023136"/>
    </source>
</evidence>
<dbReference type="AlphaFoldDB" id="A0A9P6C8X6"/>
<dbReference type="InterPro" id="IPR039055">
    <property type="entry name" value="MCU_fam"/>
</dbReference>